<dbReference type="InterPro" id="IPR011330">
    <property type="entry name" value="Glyco_hydro/deAcase_b/a-brl"/>
</dbReference>
<keyword evidence="2" id="KW-0812">Transmembrane</keyword>
<evidence type="ECO:0000259" key="3">
    <source>
        <dbReference type="PROSITE" id="PS51677"/>
    </source>
</evidence>
<dbReference type="InterPro" id="IPR002509">
    <property type="entry name" value="NODB_dom"/>
</dbReference>
<evidence type="ECO:0000256" key="1">
    <source>
        <dbReference type="SAM" id="MobiDB-lite"/>
    </source>
</evidence>
<dbReference type="Pfam" id="PF22790">
    <property type="entry name" value="YkoP"/>
    <property type="match status" value="1"/>
</dbReference>
<protein>
    <submittedName>
        <fullName evidence="4">Polysaccharide deacetylase family protein</fullName>
    </submittedName>
</protein>
<reference evidence="5" key="1">
    <citation type="journal article" date="2019" name="Int. J. Syst. Evol. Microbiol.">
        <title>The Global Catalogue of Microorganisms (GCM) 10K type strain sequencing project: providing services to taxonomists for standard genome sequencing and annotation.</title>
        <authorList>
            <consortium name="The Broad Institute Genomics Platform"/>
            <consortium name="The Broad Institute Genome Sequencing Center for Infectious Disease"/>
            <person name="Wu L."/>
            <person name="Ma J."/>
        </authorList>
    </citation>
    <scope>NUCLEOTIDE SEQUENCE [LARGE SCALE GENOMIC DNA]</scope>
    <source>
        <strain evidence="5">TISTR 1827</strain>
    </source>
</reference>
<proteinExistence type="predicted"/>
<dbReference type="InterPro" id="IPR050248">
    <property type="entry name" value="Polysacc_deacetylase_ArnD"/>
</dbReference>
<dbReference type="InterPro" id="IPR054467">
    <property type="entry name" value="YkoP-like_dom"/>
</dbReference>
<feature type="region of interest" description="Disordered" evidence="1">
    <location>
        <begin position="437"/>
        <end position="463"/>
    </location>
</feature>
<evidence type="ECO:0000313" key="5">
    <source>
        <dbReference type="Proteomes" id="UP001597493"/>
    </source>
</evidence>
<dbReference type="EMBL" id="JBHUMY010000001">
    <property type="protein sequence ID" value="MFD2658702.1"/>
    <property type="molecule type" value="Genomic_DNA"/>
</dbReference>
<organism evidence="4 5">
    <name type="scientific">Paenibacillus thailandensis</name>
    <dbReference type="NCBI Taxonomy" id="393250"/>
    <lineage>
        <taxon>Bacteria</taxon>
        <taxon>Bacillati</taxon>
        <taxon>Bacillota</taxon>
        <taxon>Bacilli</taxon>
        <taxon>Bacillales</taxon>
        <taxon>Paenibacillaceae</taxon>
        <taxon>Paenibacillus</taxon>
    </lineage>
</organism>
<dbReference type="Proteomes" id="UP001597493">
    <property type="component" value="Unassembled WGS sequence"/>
</dbReference>
<gene>
    <name evidence="4" type="ORF">ACFSW5_00305</name>
</gene>
<dbReference type="PANTHER" id="PTHR10587:SF137">
    <property type="entry name" value="4-DEOXY-4-FORMAMIDO-L-ARABINOSE-PHOSPHOUNDECAPRENOL DEFORMYLASE ARND-RELATED"/>
    <property type="match status" value="1"/>
</dbReference>
<dbReference type="RefSeq" id="WP_379268488.1">
    <property type="nucleotide sequence ID" value="NZ_JBHUGT010000026.1"/>
</dbReference>
<dbReference type="PROSITE" id="PS51677">
    <property type="entry name" value="NODB"/>
    <property type="match status" value="1"/>
</dbReference>
<dbReference type="Pfam" id="PF01522">
    <property type="entry name" value="Polysacc_deac_1"/>
    <property type="match status" value="1"/>
</dbReference>
<sequence length="463" mass="52894">MINNLLLWAFYFMTLYAFIPALVSRLFGFRVFKKGLADKEIALTFDDGPDAEYTPQLLELLARYDAKATFFVVGSHAEDKAQLLKRMHEEGHVIGIHNYVHKSNWFMLPRTVTRHIQQTNDIIEQAIGIRAAYYRPPWGIMNCFDFRSSTRHQIVLWSSLFGDWNVKLGAEQLTRRIMRKLRPGEVLLLHDCGRTPGADAEAPGEMLKALEYVLEEGTRRGFRFVAIDEMMDITERNEKKRKEQRTPMWKKTLIAGWLVYEKAFQAVFRLKHGGSIFHYRKIRYGGKPLELADGRRIVKGDPVIEIHFDNRKLSSIAMNSKSPIAATVKLKRETEHGLAELAGYLAHDEEAREAKAVYGVTMVHRGADRIGFELFPLPDGWFARSSKVYLRILMRVLTNNKPGSNDLKPQILIMPMNRLLPLATDEKQQFAALRNATRTAAAPPAVMREDGDPSPMRGNTPAL</sequence>
<dbReference type="PANTHER" id="PTHR10587">
    <property type="entry name" value="GLYCOSYL TRANSFERASE-RELATED"/>
    <property type="match status" value="1"/>
</dbReference>
<keyword evidence="5" id="KW-1185">Reference proteome</keyword>
<dbReference type="Gene3D" id="3.20.20.370">
    <property type="entry name" value="Glycoside hydrolase/deacetylase"/>
    <property type="match status" value="1"/>
</dbReference>
<name>A0ABW5QQM5_9BACL</name>
<evidence type="ECO:0000313" key="4">
    <source>
        <dbReference type="EMBL" id="MFD2658702.1"/>
    </source>
</evidence>
<dbReference type="SUPFAM" id="SSF88713">
    <property type="entry name" value="Glycoside hydrolase/deacetylase"/>
    <property type="match status" value="1"/>
</dbReference>
<feature type="domain" description="NodB homology" evidence="3">
    <location>
        <begin position="39"/>
        <end position="225"/>
    </location>
</feature>
<keyword evidence="2" id="KW-1133">Transmembrane helix</keyword>
<comment type="caution">
    <text evidence="4">The sequence shown here is derived from an EMBL/GenBank/DDBJ whole genome shotgun (WGS) entry which is preliminary data.</text>
</comment>
<accession>A0ABW5QQM5</accession>
<evidence type="ECO:0000256" key="2">
    <source>
        <dbReference type="SAM" id="Phobius"/>
    </source>
</evidence>
<keyword evidence="2" id="KW-0472">Membrane</keyword>
<feature type="transmembrane region" description="Helical" evidence="2">
    <location>
        <begin position="6"/>
        <end position="27"/>
    </location>
</feature>
<dbReference type="CDD" id="cd10959">
    <property type="entry name" value="CE4_NodB_like_3"/>
    <property type="match status" value="1"/>
</dbReference>